<dbReference type="PANTHER" id="PTHR37984:SF15">
    <property type="entry name" value="INTEGRASE CATALYTIC DOMAIN-CONTAINING PROTEIN"/>
    <property type="match status" value="1"/>
</dbReference>
<dbReference type="EMBL" id="BLXT01007673">
    <property type="protein sequence ID" value="GFO41228.1"/>
    <property type="molecule type" value="Genomic_DNA"/>
</dbReference>
<dbReference type="GO" id="GO:0015074">
    <property type="term" value="P:DNA integration"/>
    <property type="evidence" value="ECO:0007669"/>
    <property type="project" value="InterPro"/>
</dbReference>
<dbReference type="PANTHER" id="PTHR37984">
    <property type="entry name" value="PROTEIN CBG26694"/>
    <property type="match status" value="1"/>
</dbReference>
<dbReference type="InterPro" id="IPR036397">
    <property type="entry name" value="RNaseH_sf"/>
</dbReference>
<name>A0AAV4DAY6_9GAST</name>
<keyword evidence="3" id="KW-1185">Reference proteome</keyword>
<dbReference type="SUPFAM" id="SSF53098">
    <property type="entry name" value="Ribonuclease H-like"/>
    <property type="match status" value="1"/>
</dbReference>
<reference evidence="2 3" key="1">
    <citation type="journal article" date="2021" name="Elife">
        <title>Chloroplast acquisition without the gene transfer in kleptoplastic sea slugs, Plakobranchus ocellatus.</title>
        <authorList>
            <person name="Maeda T."/>
            <person name="Takahashi S."/>
            <person name="Yoshida T."/>
            <person name="Shimamura S."/>
            <person name="Takaki Y."/>
            <person name="Nagai Y."/>
            <person name="Toyoda A."/>
            <person name="Suzuki Y."/>
            <person name="Arimoto A."/>
            <person name="Ishii H."/>
            <person name="Satoh N."/>
            <person name="Nishiyama T."/>
            <person name="Hasebe M."/>
            <person name="Maruyama T."/>
            <person name="Minagawa J."/>
            <person name="Obokata J."/>
            <person name="Shigenobu S."/>
        </authorList>
    </citation>
    <scope>NUCLEOTIDE SEQUENCE [LARGE SCALE GENOMIC DNA]</scope>
</reference>
<proteinExistence type="predicted"/>
<dbReference type="Pfam" id="PF00665">
    <property type="entry name" value="rve"/>
    <property type="match status" value="1"/>
</dbReference>
<dbReference type="AlphaFoldDB" id="A0AAV4DAY6"/>
<organism evidence="2 3">
    <name type="scientific">Plakobranchus ocellatus</name>
    <dbReference type="NCBI Taxonomy" id="259542"/>
    <lineage>
        <taxon>Eukaryota</taxon>
        <taxon>Metazoa</taxon>
        <taxon>Spiralia</taxon>
        <taxon>Lophotrochozoa</taxon>
        <taxon>Mollusca</taxon>
        <taxon>Gastropoda</taxon>
        <taxon>Heterobranchia</taxon>
        <taxon>Euthyneura</taxon>
        <taxon>Panpulmonata</taxon>
        <taxon>Sacoglossa</taxon>
        <taxon>Placobranchoidea</taxon>
        <taxon>Plakobranchidae</taxon>
        <taxon>Plakobranchus</taxon>
    </lineage>
</organism>
<feature type="domain" description="Integrase catalytic" evidence="1">
    <location>
        <begin position="16"/>
        <end position="192"/>
    </location>
</feature>
<dbReference type="Gene3D" id="3.30.420.10">
    <property type="entry name" value="Ribonuclease H-like superfamily/Ribonuclease H"/>
    <property type="match status" value="1"/>
</dbReference>
<comment type="caution">
    <text evidence="2">The sequence shown here is derived from an EMBL/GenBank/DDBJ whole genome shotgun (WGS) entry which is preliminary data.</text>
</comment>
<dbReference type="GO" id="GO:0003676">
    <property type="term" value="F:nucleic acid binding"/>
    <property type="evidence" value="ECO:0007669"/>
    <property type="project" value="InterPro"/>
</dbReference>
<dbReference type="Proteomes" id="UP000735302">
    <property type="component" value="Unassembled WGS sequence"/>
</dbReference>
<dbReference type="InterPro" id="IPR050951">
    <property type="entry name" value="Retrovirus_Pol_polyprotein"/>
</dbReference>
<evidence type="ECO:0000313" key="2">
    <source>
        <dbReference type="EMBL" id="GFO41228.1"/>
    </source>
</evidence>
<sequence>MSIIKNLKTYSCTRQTFTVPEKRFSHINIDIVDPLPECCGYRYLITIIDRNTRWPEAIPIPNITTAECVHALVGGWISRFGIPEDLSSDRGSQFTSALWTEMARRLGVKVHRTTAFQTQVNRMVERFHCTLKAALKARLTGNNWVEELPWVLLGLRTVLRENLGYSSAELIYGEPLTVSGEFTPSQASPWSATEFLTAFRAKTQLLKP</sequence>
<evidence type="ECO:0000259" key="1">
    <source>
        <dbReference type="PROSITE" id="PS50994"/>
    </source>
</evidence>
<dbReference type="PROSITE" id="PS50994">
    <property type="entry name" value="INTEGRASE"/>
    <property type="match status" value="1"/>
</dbReference>
<evidence type="ECO:0000313" key="3">
    <source>
        <dbReference type="Proteomes" id="UP000735302"/>
    </source>
</evidence>
<gene>
    <name evidence="2" type="ORF">PoB_006773300</name>
</gene>
<dbReference type="InterPro" id="IPR001584">
    <property type="entry name" value="Integrase_cat-core"/>
</dbReference>
<protein>
    <submittedName>
        <fullName evidence="2">Pol polyprotein</fullName>
    </submittedName>
</protein>
<accession>A0AAV4DAY6</accession>
<dbReference type="InterPro" id="IPR012337">
    <property type="entry name" value="RNaseH-like_sf"/>
</dbReference>